<dbReference type="SMART" id="SM01321">
    <property type="entry name" value="Y1_Tnp"/>
    <property type="match status" value="1"/>
</dbReference>
<keyword evidence="3" id="KW-1185">Reference proteome</keyword>
<protein>
    <submittedName>
        <fullName evidence="2">Transposase IS200 like</fullName>
    </submittedName>
</protein>
<sequence>MSTNNQSMQIIEPLEFGKYYHIYNRGINSENIFKENRNHEYFLTLYNKHINPIAETFAWCLLKNHFHLLVRIKTSEEILQNQQENGSKKIIAPYQSFGNLFNAYTKAINKGYNRHGALFERSFKRKLIDNEYYLRSVIKYIHYNPVNHGFCQHPIEYPWSSYLTCVSEKPTKLKREKVISIFENIEGLKISHSKNEQFDSLERFLNL</sequence>
<feature type="domain" description="Transposase IS200-like" evidence="1">
    <location>
        <begin position="15"/>
        <end position="144"/>
    </location>
</feature>
<evidence type="ECO:0000313" key="3">
    <source>
        <dbReference type="Proteomes" id="UP000184216"/>
    </source>
</evidence>
<dbReference type="PANTHER" id="PTHR34322:SF2">
    <property type="entry name" value="TRANSPOSASE IS200-LIKE DOMAIN-CONTAINING PROTEIN"/>
    <property type="match status" value="1"/>
</dbReference>
<evidence type="ECO:0000259" key="1">
    <source>
        <dbReference type="SMART" id="SM01321"/>
    </source>
</evidence>
<evidence type="ECO:0000313" key="2">
    <source>
        <dbReference type="EMBL" id="SHL45202.1"/>
    </source>
</evidence>
<name>A0ABY1IYQ7_9FLAO</name>
<dbReference type="InterPro" id="IPR002686">
    <property type="entry name" value="Transposase_17"/>
</dbReference>
<comment type="caution">
    <text evidence="2">The sequence shown here is derived from an EMBL/GenBank/DDBJ whole genome shotgun (WGS) entry which is preliminary data.</text>
</comment>
<dbReference type="RefSeq" id="WP_243396769.1">
    <property type="nucleotide sequence ID" value="NZ_MUHB01000005.1"/>
</dbReference>
<gene>
    <name evidence="2" type="ORF">SAMN05444387_0639</name>
</gene>
<dbReference type="Gene3D" id="3.30.70.1290">
    <property type="entry name" value="Transposase IS200-like"/>
    <property type="match status" value="1"/>
</dbReference>
<reference evidence="2 3" key="1">
    <citation type="submission" date="2016-11" db="EMBL/GenBank/DDBJ databases">
        <authorList>
            <person name="Varghese N."/>
            <person name="Submissions S."/>
        </authorList>
    </citation>
    <scope>NUCLEOTIDE SEQUENCE [LARGE SCALE GENOMIC DNA]</scope>
    <source>
        <strain evidence="2 3">DSM 6368</strain>
    </source>
</reference>
<dbReference type="PANTHER" id="PTHR34322">
    <property type="entry name" value="TRANSPOSASE, Y1_TNP DOMAIN-CONTAINING"/>
    <property type="match status" value="1"/>
</dbReference>
<accession>A0ABY1IYQ7</accession>
<dbReference type="Proteomes" id="UP000184216">
    <property type="component" value="Unassembled WGS sequence"/>
</dbReference>
<dbReference type="SUPFAM" id="SSF143422">
    <property type="entry name" value="Transposase IS200-like"/>
    <property type="match status" value="1"/>
</dbReference>
<dbReference type="EMBL" id="FRBX01000001">
    <property type="protein sequence ID" value="SHL45202.1"/>
    <property type="molecule type" value="Genomic_DNA"/>
</dbReference>
<proteinExistence type="predicted"/>
<organism evidence="2 3">
    <name type="scientific">Flavobacterium pectinovorum</name>
    <dbReference type="NCBI Taxonomy" id="29533"/>
    <lineage>
        <taxon>Bacteria</taxon>
        <taxon>Pseudomonadati</taxon>
        <taxon>Bacteroidota</taxon>
        <taxon>Flavobacteriia</taxon>
        <taxon>Flavobacteriales</taxon>
        <taxon>Flavobacteriaceae</taxon>
        <taxon>Flavobacterium</taxon>
    </lineage>
</organism>
<dbReference type="InterPro" id="IPR036515">
    <property type="entry name" value="Transposase_17_sf"/>
</dbReference>